<keyword evidence="3" id="KW-0554">One-carbon metabolism</keyword>
<organism evidence="7">
    <name type="scientific">marine metagenome</name>
    <dbReference type="NCBI Taxonomy" id="408172"/>
    <lineage>
        <taxon>unclassified sequences</taxon>
        <taxon>metagenomes</taxon>
        <taxon>ecological metagenomes</taxon>
    </lineage>
</organism>
<dbReference type="Pfam" id="PF00186">
    <property type="entry name" value="DHFR_1"/>
    <property type="match status" value="1"/>
</dbReference>
<keyword evidence="4" id="KW-0521">NADP</keyword>
<dbReference type="AlphaFoldDB" id="A0A383DHM3"/>
<dbReference type="GO" id="GO:0004146">
    <property type="term" value="F:dihydrofolate reductase activity"/>
    <property type="evidence" value="ECO:0007669"/>
    <property type="project" value="UniProtKB-EC"/>
</dbReference>
<name>A0A383DHM3_9ZZZZ</name>
<dbReference type="GO" id="GO:0046452">
    <property type="term" value="P:dihydrofolate metabolic process"/>
    <property type="evidence" value="ECO:0007669"/>
    <property type="project" value="TreeGrafter"/>
</dbReference>
<evidence type="ECO:0000256" key="2">
    <source>
        <dbReference type="ARBA" id="ARBA00012856"/>
    </source>
</evidence>
<dbReference type="GO" id="GO:0005829">
    <property type="term" value="C:cytosol"/>
    <property type="evidence" value="ECO:0007669"/>
    <property type="project" value="TreeGrafter"/>
</dbReference>
<feature type="domain" description="DHFR" evidence="6">
    <location>
        <begin position="1"/>
        <end position="147"/>
    </location>
</feature>
<dbReference type="EC" id="1.5.1.3" evidence="2"/>
<dbReference type="GO" id="GO:0050661">
    <property type="term" value="F:NADP binding"/>
    <property type="evidence" value="ECO:0007669"/>
    <property type="project" value="InterPro"/>
</dbReference>
<dbReference type="GO" id="GO:0046654">
    <property type="term" value="P:tetrahydrofolate biosynthetic process"/>
    <property type="evidence" value="ECO:0007669"/>
    <property type="project" value="InterPro"/>
</dbReference>
<evidence type="ECO:0000256" key="5">
    <source>
        <dbReference type="ARBA" id="ARBA00023002"/>
    </source>
</evidence>
<dbReference type="GO" id="GO:0046655">
    <property type="term" value="P:folic acid metabolic process"/>
    <property type="evidence" value="ECO:0007669"/>
    <property type="project" value="TreeGrafter"/>
</dbReference>
<evidence type="ECO:0000256" key="1">
    <source>
        <dbReference type="ARBA" id="ARBA00004903"/>
    </source>
</evidence>
<dbReference type="InterPro" id="IPR017925">
    <property type="entry name" value="DHFR_CS"/>
</dbReference>
<comment type="pathway">
    <text evidence="1">Cofactor biosynthesis; tetrahydrofolate biosynthesis; 5,6,7,8-tetrahydrofolate from 7,8-dihydrofolate: step 1/1.</text>
</comment>
<dbReference type="PROSITE" id="PS51330">
    <property type="entry name" value="DHFR_2"/>
    <property type="match status" value="1"/>
</dbReference>
<dbReference type="PANTHER" id="PTHR48069">
    <property type="entry name" value="DIHYDROFOLATE REDUCTASE"/>
    <property type="match status" value="1"/>
</dbReference>
<dbReference type="InterPro" id="IPR012259">
    <property type="entry name" value="DHFR"/>
</dbReference>
<evidence type="ECO:0000256" key="3">
    <source>
        <dbReference type="ARBA" id="ARBA00022563"/>
    </source>
</evidence>
<evidence type="ECO:0000313" key="7">
    <source>
        <dbReference type="EMBL" id="SVE43931.1"/>
    </source>
</evidence>
<keyword evidence="5" id="KW-0560">Oxidoreductase</keyword>
<protein>
    <recommendedName>
        <fullName evidence="2">dihydrofolate reductase</fullName>
        <ecNumber evidence="2">1.5.1.3</ecNumber>
    </recommendedName>
</protein>
<dbReference type="InterPro" id="IPR001796">
    <property type="entry name" value="DHFR_dom"/>
</dbReference>
<proteinExistence type="predicted"/>
<evidence type="ECO:0000259" key="6">
    <source>
        <dbReference type="PROSITE" id="PS51330"/>
    </source>
</evidence>
<dbReference type="GO" id="GO:0006730">
    <property type="term" value="P:one-carbon metabolic process"/>
    <property type="evidence" value="ECO:0007669"/>
    <property type="project" value="UniProtKB-KW"/>
</dbReference>
<sequence>MSENRVIGRGNEIPWHIPEDFKWFKETTMGHVLVMGRRTFESIGKALPGRETMVLTRGDFSHPDVTVIRSLDEVMPSLEGRDCFIAGGAQVYEQALPRCSDLFLTLVKREVEGDVFFPEFENCFEKVAVLREEAEFRIVHYRNHELS</sequence>
<dbReference type="EMBL" id="UINC01217364">
    <property type="protein sequence ID" value="SVE43931.1"/>
    <property type="molecule type" value="Genomic_DNA"/>
</dbReference>
<evidence type="ECO:0000256" key="4">
    <source>
        <dbReference type="ARBA" id="ARBA00022857"/>
    </source>
</evidence>
<dbReference type="InterPro" id="IPR024072">
    <property type="entry name" value="DHFR-like_dom_sf"/>
</dbReference>
<dbReference type="Gene3D" id="3.40.430.10">
    <property type="entry name" value="Dihydrofolate Reductase, subunit A"/>
    <property type="match status" value="1"/>
</dbReference>
<dbReference type="PROSITE" id="PS00075">
    <property type="entry name" value="DHFR_1"/>
    <property type="match status" value="1"/>
</dbReference>
<dbReference type="SUPFAM" id="SSF53597">
    <property type="entry name" value="Dihydrofolate reductase-like"/>
    <property type="match status" value="1"/>
</dbReference>
<dbReference type="PRINTS" id="PR00070">
    <property type="entry name" value="DHFR"/>
</dbReference>
<dbReference type="PIRSF" id="PIRSF000194">
    <property type="entry name" value="DHFR"/>
    <property type="match status" value="1"/>
</dbReference>
<gene>
    <name evidence="7" type="ORF">METZ01_LOCUS496785</name>
</gene>
<dbReference type="CDD" id="cd00209">
    <property type="entry name" value="DHFR"/>
    <property type="match status" value="1"/>
</dbReference>
<dbReference type="PANTHER" id="PTHR48069:SF3">
    <property type="entry name" value="DIHYDROFOLATE REDUCTASE"/>
    <property type="match status" value="1"/>
</dbReference>
<accession>A0A383DHM3</accession>
<reference evidence="7" key="1">
    <citation type="submission" date="2018-05" db="EMBL/GenBank/DDBJ databases">
        <authorList>
            <person name="Lanie J.A."/>
            <person name="Ng W.-L."/>
            <person name="Kazmierczak K.M."/>
            <person name="Andrzejewski T.M."/>
            <person name="Davidsen T.M."/>
            <person name="Wayne K.J."/>
            <person name="Tettelin H."/>
            <person name="Glass J.I."/>
            <person name="Rusch D."/>
            <person name="Podicherti R."/>
            <person name="Tsui H.-C.T."/>
            <person name="Winkler M.E."/>
        </authorList>
    </citation>
    <scope>NUCLEOTIDE SEQUENCE</scope>
</reference>